<accession>A0A6A3VRR6</accession>
<reference evidence="5 6" key="1">
    <citation type="submission" date="2018-08" db="EMBL/GenBank/DDBJ databases">
        <title>Genomic investigation of the strawberry pathogen Phytophthora fragariae indicates pathogenicity is determined by transcriptional variation in three key races.</title>
        <authorList>
            <person name="Adams T.M."/>
            <person name="Armitage A.D."/>
            <person name="Sobczyk M.K."/>
            <person name="Bates H.J."/>
            <person name="Dunwell J.M."/>
            <person name="Nellist C.F."/>
            <person name="Harrison R.J."/>
        </authorList>
    </citation>
    <scope>NUCLEOTIDE SEQUENCE [LARGE SCALE GENOMIC DNA]</scope>
    <source>
        <strain evidence="4 8">BC-23</strain>
        <strain evidence="3 5">NOV-27</strain>
        <strain evidence="2 6">NOV-71</strain>
        <strain evidence="1 7">SCRP245</strain>
    </source>
</reference>
<evidence type="ECO:0000313" key="5">
    <source>
        <dbReference type="Proteomes" id="UP000433483"/>
    </source>
</evidence>
<evidence type="ECO:0000313" key="6">
    <source>
        <dbReference type="Proteomes" id="UP000441208"/>
    </source>
</evidence>
<evidence type="ECO:0000313" key="4">
    <source>
        <dbReference type="EMBL" id="KAE9249757.1"/>
    </source>
</evidence>
<evidence type="ECO:0000313" key="2">
    <source>
        <dbReference type="EMBL" id="KAE9069052.1"/>
    </source>
</evidence>
<dbReference type="Proteomes" id="UP000433483">
    <property type="component" value="Unassembled WGS sequence"/>
</dbReference>
<dbReference type="Proteomes" id="UP000476176">
    <property type="component" value="Unassembled WGS sequence"/>
</dbReference>
<evidence type="ECO:0000313" key="8">
    <source>
        <dbReference type="Proteomes" id="UP000476176"/>
    </source>
</evidence>
<protein>
    <recommendedName>
        <fullName evidence="9">RxLR effector protein</fullName>
    </recommendedName>
</protein>
<name>A0A6A3VRR6_9STRA</name>
<comment type="caution">
    <text evidence="3">The sequence shown here is derived from an EMBL/GenBank/DDBJ whole genome shotgun (WGS) entry which is preliminary data.</text>
</comment>
<sequence length="179" mass="20531">MKLKMAWWLALDKSDDSVKKALGMEGLTGPALKAHSNYKLLAKYADKAEKYHLRKMVQGGFPTYEIWAELGFSRITDTRQIEKIKHTSAYTTYKRYVNMFDDNILWTMGSGYYLPKFASENATPAEMTARAQIWAEAGRSDDYVRMILGLKGLDGARLIRNKNYSYYAEFLAKTQSLSH</sequence>
<organism evidence="3 5">
    <name type="scientific">Phytophthora fragariae</name>
    <dbReference type="NCBI Taxonomy" id="53985"/>
    <lineage>
        <taxon>Eukaryota</taxon>
        <taxon>Sar</taxon>
        <taxon>Stramenopiles</taxon>
        <taxon>Oomycota</taxon>
        <taxon>Peronosporomycetes</taxon>
        <taxon>Peronosporales</taxon>
        <taxon>Peronosporaceae</taxon>
        <taxon>Phytophthora</taxon>
    </lineage>
</organism>
<dbReference type="OrthoDB" id="89661at2759"/>
<gene>
    <name evidence="4" type="ORF">PF004_g3262</name>
    <name evidence="3" type="ORF">PF005_g27662</name>
    <name evidence="2" type="ORF">PF007_g27466</name>
    <name evidence="1" type="ORF">PF011_g27290</name>
</gene>
<evidence type="ECO:0000313" key="3">
    <source>
        <dbReference type="EMBL" id="KAE9170168.1"/>
    </source>
</evidence>
<dbReference type="EMBL" id="QXGB01003552">
    <property type="protein sequence ID" value="KAE9170168.1"/>
    <property type="molecule type" value="Genomic_DNA"/>
</dbReference>
<dbReference type="EMBL" id="QXFW01003913">
    <property type="protein sequence ID" value="KAE8968147.1"/>
    <property type="molecule type" value="Genomic_DNA"/>
</dbReference>
<dbReference type="AlphaFoldDB" id="A0A6A3VRR6"/>
<dbReference type="EMBL" id="QXGC01000101">
    <property type="protein sequence ID" value="KAE9249757.1"/>
    <property type="molecule type" value="Genomic_DNA"/>
</dbReference>
<evidence type="ECO:0000313" key="7">
    <source>
        <dbReference type="Proteomes" id="UP000460718"/>
    </source>
</evidence>
<proteinExistence type="predicted"/>
<evidence type="ECO:0000313" key="1">
    <source>
        <dbReference type="EMBL" id="KAE8968147.1"/>
    </source>
</evidence>
<keyword evidence="5" id="KW-1185">Reference proteome</keyword>
<dbReference type="Proteomes" id="UP000460718">
    <property type="component" value="Unassembled WGS sequence"/>
</dbReference>
<evidence type="ECO:0008006" key="9">
    <source>
        <dbReference type="Google" id="ProtNLM"/>
    </source>
</evidence>
<dbReference type="EMBL" id="QXFZ01003442">
    <property type="protein sequence ID" value="KAE9069052.1"/>
    <property type="molecule type" value="Genomic_DNA"/>
</dbReference>
<dbReference type="Proteomes" id="UP000441208">
    <property type="component" value="Unassembled WGS sequence"/>
</dbReference>